<sequence length="116" mass="12165">MVTITTVGYGDHYPVTPTGQLVALILMISGIGLIGFVTGSLASWIVERIAVAENTARDATKDDIAQVLAEIGNLRHEVAQLREQLEARPGSPAGSFAAEEPASRHGPVQDGCTPVT</sequence>
<dbReference type="Gene3D" id="1.20.5.110">
    <property type="match status" value="1"/>
</dbReference>
<evidence type="ECO:0000313" key="4">
    <source>
        <dbReference type="EMBL" id="GIG05622.1"/>
    </source>
</evidence>
<dbReference type="Pfam" id="PF07885">
    <property type="entry name" value="Ion_trans_2"/>
    <property type="match status" value="1"/>
</dbReference>
<evidence type="ECO:0000313" key="5">
    <source>
        <dbReference type="Proteomes" id="UP000630887"/>
    </source>
</evidence>
<proteinExistence type="predicted"/>
<feature type="region of interest" description="Disordered" evidence="1">
    <location>
        <begin position="85"/>
        <end position="116"/>
    </location>
</feature>
<evidence type="ECO:0000256" key="2">
    <source>
        <dbReference type="SAM" id="Phobius"/>
    </source>
</evidence>
<comment type="caution">
    <text evidence="4">The sequence shown here is derived from an EMBL/GenBank/DDBJ whole genome shotgun (WGS) entry which is preliminary data.</text>
</comment>
<feature type="transmembrane region" description="Helical" evidence="2">
    <location>
        <begin position="21"/>
        <end position="46"/>
    </location>
</feature>
<dbReference type="Proteomes" id="UP000630887">
    <property type="component" value="Unassembled WGS sequence"/>
</dbReference>
<organism evidence="4 5">
    <name type="scientific">Catellatospora coxensis</name>
    <dbReference type="NCBI Taxonomy" id="310354"/>
    <lineage>
        <taxon>Bacteria</taxon>
        <taxon>Bacillati</taxon>
        <taxon>Actinomycetota</taxon>
        <taxon>Actinomycetes</taxon>
        <taxon>Micromonosporales</taxon>
        <taxon>Micromonosporaceae</taxon>
        <taxon>Catellatospora</taxon>
    </lineage>
</organism>
<dbReference type="EMBL" id="BONI01000016">
    <property type="protein sequence ID" value="GIG05622.1"/>
    <property type="molecule type" value="Genomic_DNA"/>
</dbReference>
<evidence type="ECO:0000256" key="1">
    <source>
        <dbReference type="SAM" id="MobiDB-lite"/>
    </source>
</evidence>
<dbReference type="AlphaFoldDB" id="A0A8J3KM98"/>
<gene>
    <name evidence="4" type="ORF">Cco03nite_23220</name>
</gene>
<dbReference type="InterPro" id="IPR013099">
    <property type="entry name" value="K_chnl_dom"/>
</dbReference>
<name>A0A8J3KM98_9ACTN</name>
<reference evidence="4 5" key="1">
    <citation type="submission" date="2021-01" db="EMBL/GenBank/DDBJ databases">
        <title>Whole genome shotgun sequence of Catellatospora coxensis NBRC 107359.</title>
        <authorList>
            <person name="Komaki H."/>
            <person name="Tamura T."/>
        </authorList>
    </citation>
    <scope>NUCLEOTIDE SEQUENCE [LARGE SCALE GENOMIC DNA]</scope>
    <source>
        <strain evidence="4 5">NBRC 107359</strain>
    </source>
</reference>
<keyword evidence="2" id="KW-0472">Membrane</keyword>
<evidence type="ECO:0000259" key="3">
    <source>
        <dbReference type="Pfam" id="PF07885"/>
    </source>
</evidence>
<keyword evidence="5" id="KW-1185">Reference proteome</keyword>
<accession>A0A8J3KM98</accession>
<keyword evidence="2" id="KW-1133">Transmembrane helix</keyword>
<protein>
    <recommendedName>
        <fullName evidence="3">Potassium channel domain-containing protein</fullName>
    </recommendedName>
</protein>
<feature type="domain" description="Potassium channel" evidence="3">
    <location>
        <begin position="1"/>
        <end position="46"/>
    </location>
</feature>
<dbReference type="SUPFAM" id="SSF81324">
    <property type="entry name" value="Voltage-gated potassium channels"/>
    <property type="match status" value="1"/>
</dbReference>
<keyword evidence="2" id="KW-0812">Transmembrane</keyword>